<evidence type="ECO:0000313" key="2">
    <source>
        <dbReference type="EMBL" id="MCC3297844.1"/>
    </source>
</evidence>
<keyword evidence="3" id="KW-1185">Reference proteome</keyword>
<keyword evidence="1" id="KW-1133">Transmembrane helix</keyword>
<keyword evidence="1" id="KW-0472">Membrane</keyword>
<dbReference type="InterPro" id="IPR011701">
    <property type="entry name" value="MFS"/>
</dbReference>
<dbReference type="EMBL" id="JAJFZV010000007">
    <property type="protein sequence ID" value="MCC3297844.1"/>
    <property type="molecule type" value="Genomic_DNA"/>
</dbReference>
<feature type="transmembrane region" description="Helical" evidence="1">
    <location>
        <begin position="6"/>
        <end position="27"/>
    </location>
</feature>
<feature type="transmembrane region" description="Helical" evidence="1">
    <location>
        <begin position="39"/>
        <end position="57"/>
    </location>
</feature>
<evidence type="ECO:0000313" key="3">
    <source>
        <dbReference type="Proteomes" id="UP001139158"/>
    </source>
</evidence>
<keyword evidence="1" id="KW-0812">Transmembrane</keyword>
<dbReference type="InterPro" id="IPR036259">
    <property type="entry name" value="MFS_trans_sf"/>
</dbReference>
<sequence length="122" mass="12135">MLARIGAEAIGILVAAELLVSVAARPAAGWLADKRPRTVTAASGALLYAVSCLGYTLAGSLSVAFGAAILGGVGGALFWVSIRALAAEFPDRDSGSMAGLLSSEAFGRAALRSAQASDVAGR</sequence>
<gene>
    <name evidence="2" type="ORF">LJ757_08520</name>
</gene>
<dbReference type="GO" id="GO:0022857">
    <property type="term" value="F:transmembrane transporter activity"/>
    <property type="evidence" value="ECO:0007669"/>
    <property type="project" value="InterPro"/>
</dbReference>
<dbReference type="Pfam" id="PF07690">
    <property type="entry name" value="MFS_1"/>
    <property type="match status" value="1"/>
</dbReference>
<proteinExistence type="predicted"/>
<dbReference type="AlphaFoldDB" id="A0A9X1MFT8"/>
<organism evidence="2 3">
    <name type="scientific">Arthrobacter caoxuetaonis</name>
    <dbReference type="NCBI Taxonomy" id="2886935"/>
    <lineage>
        <taxon>Bacteria</taxon>
        <taxon>Bacillati</taxon>
        <taxon>Actinomycetota</taxon>
        <taxon>Actinomycetes</taxon>
        <taxon>Micrococcales</taxon>
        <taxon>Micrococcaceae</taxon>
        <taxon>Arthrobacter</taxon>
    </lineage>
</organism>
<dbReference type="RefSeq" id="WP_227895717.1">
    <property type="nucleotide sequence ID" value="NZ_CP099466.1"/>
</dbReference>
<comment type="caution">
    <text evidence="2">The sequence shown here is derived from an EMBL/GenBank/DDBJ whole genome shotgun (WGS) entry which is preliminary data.</text>
</comment>
<dbReference type="SUPFAM" id="SSF103473">
    <property type="entry name" value="MFS general substrate transporter"/>
    <property type="match status" value="1"/>
</dbReference>
<protein>
    <submittedName>
        <fullName evidence="2">MFS transporter</fullName>
    </submittedName>
</protein>
<name>A0A9X1MFT8_9MICC</name>
<evidence type="ECO:0000256" key="1">
    <source>
        <dbReference type="SAM" id="Phobius"/>
    </source>
</evidence>
<dbReference type="Gene3D" id="1.20.1250.20">
    <property type="entry name" value="MFS general substrate transporter like domains"/>
    <property type="match status" value="1"/>
</dbReference>
<feature type="transmembrane region" description="Helical" evidence="1">
    <location>
        <begin position="63"/>
        <end position="82"/>
    </location>
</feature>
<accession>A0A9X1MFT8</accession>
<reference evidence="2" key="1">
    <citation type="submission" date="2021-10" db="EMBL/GenBank/DDBJ databases">
        <title>Novel species in genus Arthrobacter.</title>
        <authorList>
            <person name="Liu Y."/>
        </authorList>
    </citation>
    <scope>NUCLEOTIDE SEQUENCE</scope>
    <source>
        <strain evidence="2">Zg-Y453</strain>
    </source>
</reference>
<dbReference type="Proteomes" id="UP001139158">
    <property type="component" value="Unassembled WGS sequence"/>
</dbReference>